<evidence type="ECO:0000313" key="7">
    <source>
        <dbReference type="EMBL" id="MCV9387080.1"/>
    </source>
</evidence>
<evidence type="ECO:0000256" key="5">
    <source>
        <dbReference type="ARBA" id="ARBA00038253"/>
    </source>
</evidence>
<name>A0ABT3CTP8_9BACT</name>
<dbReference type="EMBL" id="JAOYOD010000001">
    <property type="protein sequence ID" value="MCV9387080.1"/>
    <property type="molecule type" value="Genomic_DNA"/>
</dbReference>
<dbReference type="InterPro" id="IPR051476">
    <property type="entry name" value="Bac_ResReg_Asp_Phosphatase"/>
</dbReference>
<dbReference type="Proteomes" id="UP001300692">
    <property type="component" value="Unassembled WGS sequence"/>
</dbReference>
<evidence type="ECO:0000256" key="2">
    <source>
        <dbReference type="ARBA" id="ARBA00022490"/>
    </source>
</evidence>
<comment type="subcellular location">
    <subcellularLocation>
        <location evidence="1">Cytoplasm</location>
    </subcellularLocation>
</comment>
<dbReference type="InterPro" id="IPR019734">
    <property type="entry name" value="TPR_rpt"/>
</dbReference>
<dbReference type="SUPFAM" id="SSF48452">
    <property type="entry name" value="TPR-like"/>
    <property type="match status" value="2"/>
</dbReference>
<comment type="caution">
    <text evidence="7">The sequence shown here is derived from an EMBL/GenBank/DDBJ whole genome shotgun (WGS) entry which is preliminary data.</text>
</comment>
<evidence type="ECO:0000256" key="1">
    <source>
        <dbReference type="ARBA" id="ARBA00004496"/>
    </source>
</evidence>
<keyword evidence="8" id="KW-1185">Reference proteome</keyword>
<dbReference type="InterPro" id="IPR011990">
    <property type="entry name" value="TPR-like_helical_dom_sf"/>
</dbReference>
<evidence type="ECO:0000256" key="6">
    <source>
        <dbReference type="PROSITE-ProRule" id="PRU00339"/>
    </source>
</evidence>
<comment type="similarity">
    <text evidence="5">Belongs to the Rap family.</text>
</comment>
<feature type="repeat" description="TPR" evidence="6">
    <location>
        <begin position="110"/>
        <end position="143"/>
    </location>
</feature>
<organism evidence="7 8">
    <name type="scientific">Reichenbachiella ulvae</name>
    <dbReference type="NCBI Taxonomy" id="2980104"/>
    <lineage>
        <taxon>Bacteria</taxon>
        <taxon>Pseudomonadati</taxon>
        <taxon>Bacteroidota</taxon>
        <taxon>Cytophagia</taxon>
        <taxon>Cytophagales</taxon>
        <taxon>Reichenbachiellaceae</taxon>
        <taxon>Reichenbachiella</taxon>
    </lineage>
</organism>
<evidence type="ECO:0000256" key="3">
    <source>
        <dbReference type="ARBA" id="ARBA00022737"/>
    </source>
</evidence>
<evidence type="ECO:0000313" key="8">
    <source>
        <dbReference type="Proteomes" id="UP001300692"/>
    </source>
</evidence>
<reference evidence="7 8" key="1">
    <citation type="submission" date="2022-10" db="EMBL/GenBank/DDBJ databases">
        <title>Comparative genomics and taxonomic characterization of three novel marine species of genus Reichenbachiella exhibiting antioxidant and polysaccharide degradation activities.</title>
        <authorList>
            <person name="Muhammad N."/>
            <person name="Lee Y.-J."/>
            <person name="Ko J."/>
            <person name="Kim S.-G."/>
        </authorList>
    </citation>
    <scope>NUCLEOTIDE SEQUENCE [LARGE SCALE GENOMIC DNA]</scope>
    <source>
        <strain evidence="7 8">ABR2-5</strain>
    </source>
</reference>
<keyword evidence="3" id="KW-0677">Repeat</keyword>
<dbReference type="SMART" id="SM00028">
    <property type="entry name" value="TPR"/>
    <property type="match status" value="7"/>
</dbReference>
<keyword evidence="4 6" id="KW-0802">TPR repeat</keyword>
<gene>
    <name evidence="7" type="ORF">N7U62_10430</name>
</gene>
<accession>A0ABT3CTP8</accession>
<evidence type="ECO:0000256" key="4">
    <source>
        <dbReference type="ARBA" id="ARBA00022803"/>
    </source>
</evidence>
<dbReference type="Gene3D" id="1.25.40.10">
    <property type="entry name" value="Tetratricopeptide repeat domain"/>
    <property type="match status" value="2"/>
</dbReference>
<sequence>MRRRFLLILPLLLIIVGIGMVTFKLSPFSPQANLPESLNASKELLNKGQYDSAIFFAKRIIEISKNPVNLSYANSIIGYSWFELENLDSSYFYYTKAIENKEKSNPSLIAGAYNMVGLIFEKKQTHGAAIKYFKEAIDIYEKANSKRLPVVYYNLAYNQSQSDNIDCIKSYYKALEYASKFEDLKYESYCLADLGNLMLETKNFEAAKEYFVESLDNEYAKNNPRRKAFALQGLGETEYFLKDYSSAKIHALEVLKLKRENNIEEHLFTSYYLLGRIYRDTDDLIEAENNLKRALIYYHNNKRNKKSVNVFKDLSDVQFKLGKTNQAEYHNQLHYEELERMLNERKEAYQLSKVAI</sequence>
<keyword evidence="2" id="KW-0963">Cytoplasm</keyword>
<protein>
    <submittedName>
        <fullName evidence="7">Tetratricopeptide repeat protein</fullName>
    </submittedName>
</protein>
<dbReference type="Pfam" id="PF13181">
    <property type="entry name" value="TPR_8"/>
    <property type="match status" value="2"/>
</dbReference>
<proteinExistence type="inferred from homology"/>
<dbReference type="RefSeq" id="WP_264137907.1">
    <property type="nucleotide sequence ID" value="NZ_JAOYOD010000001.1"/>
</dbReference>
<dbReference type="PROSITE" id="PS50005">
    <property type="entry name" value="TPR"/>
    <property type="match status" value="1"/>
</dbReference>
<dbReference type="PANTHER" id="PTHR46630:SF1">
    <property type="entry name" value="TETRATRICOPEPTIDE REPEAT PROTEIN 29"/>
    <property type="match status" value="1"/>
</dbReference>
<dbReference type="PANTHER" id="PTHR46630">
    <property type="entry name" value="TETRATRICOPEPTIDE REPEAT PROTEIN 29"/>
    <property type="match status" value="1"/>
</dbReference>